<dbReference type="AlphaFoldDB" id="A0A4Y3I0Y4"/>
<keyword evidence="1" id="KW-0119">Carbohydrate metabolism</keyword>
<reference evidence="2 3" key="1">
    <citation type="submission" date="2019-06" db="EMBL/GenBank/DDBJ databases">
        <title>Whole genome shotgun sequence of Vibrio inusitatus NBRC 102082.</title>
        <authorList>
            <person name="Hosoyama A."/>
            <person name="Uohara A."/>
            <person name="Ohji S."/>
            <person name="Ichikawa N."/>
        </authorList>
    </citation>
    <scope>NUCLEOTIDE SEQUENCE [LARGE SCALE GENOMIC DNA]</scope>
    <source>
        <strain evidence="2 3">NBRC 102082</strain>
    </source>
</reference>
<dbReference type="OrthoDB" id="9810372at2"/>
<keyword evidence="3" id="KW-1185">Reference proteome</keyword>
<protein>
    <submittedName>
        <fullName evidence="2">Fructokinase</fullName>
    </submittedName>
</protein>
<keyword evidence="2" id="KW-0418">Kinase</keyword>
<proteinExistence type="predicted"/>
<name>A0A4Y3I0Y4_9VIBR</name>
<dbReference type="RefSeq" id="WP_141346580.1">
    <property type="nucleotide sequence ID" value="NZ_BJLF01000016.1"/>
</dbReference>
<dbReference type="Proteomes" id="UP000318717">
    <property type="component" value="Unassembled WGS sequence"/>
</dbReference>
<keyword evidence="2" id="KW-0808">Transferase</keyword>
<dbReference type="CDD" id="cd24066">
    <property type="entry name" value="ASKHA_NBD_ROK_EcFRK-like"/>
    <property type="match status" value="1"/>
</dbReference>
<dbReference type="Pfam" id="PF00480">
    <property type="entry name" value="ROK"/>
    <property type="match status" value="1"/>
</dbReference>
<dbReference type="Gene3D" id="3.30.420.40">
    <property type="match status" value="2"/>
</dbReference>
<dbReference type="EMBL" id="BJLF01000016">
    <property type="protein sequence ID" value="GEA52124.1"/>
    <property type="molecule type" value="Genomic_DNA"/>
</dbReference>
<accession>A0A4Y3I0Y4</accession>
<organism evidence="2 3">
    <name type="scientific">Vibrio inusitatus NBRC 102082</name>
    <dbReference type="NCBI Taxonomy" id="1219070"/>
    <lineage>
        <taxon>Bacteria</taxon>
        <taxon>Pseudomonadati</taxon>
        <taxon>Pseudomonadota</taxon>
        <taxon>Gammaproteobacteria</taxon>
        <taxon>Vibrionales</taxon>
        <taxon>Vibrionaceae</taxon>
        <taxon>Vibrio</taxon>
    </lineage>
</organism>
<dbReference type="SUPFAM" id="SSF53067">
    <property type="entry name" value="Actin-like ATPase domain"/>
    <property type="match status" value="1"/>
</dbReference>
<evidence type="ECO:0000256" key="1">
    <source>
        <dbReference type="ARBA" id="ARBA00023277"/>
    </source>
</evidence>
<comment type="caution">
    <text evidence="2">The sequence shown here is derived from an EMBL/GenBank/DDBJ whole genome shotgun (WGS) entry which is preliminary data.</text>
</comment>
<dbReference type="PROSITE" id="PS01125">
    <property type="entry name" value="ROK"/>
    <property type="match status" value="1"/>
</dbReference>
<dbReference type="GO" id="GO:0004396">
    <property type="term" value="F:hexokinase activity"/>
    <property type="evidence" value="ECO:0007669"/>
    <property type="project" value="TreeGrafter"/>
</dbReference>
<sequence length="298" mass="32193">MYIGFDIGGTKIEACVLNDATEILYKERVSTPRNYDEFIHTIVHLVHKIETELHIDAKVGLGLPGSISPISGLVKNANCTFLNGHDLKGDLERFLSRVISIENDANCFALSESVDGAAVSGRLVFGAILGTGCGGGLIIDKQIWRGRNAIAGEWGHNSLPSYSLEKDGPSRQCYCGKSDCIEQYISGTGLELSYKLATGITLGAKGIIELVKQDEEQAVQCYKLFIDQAARAFSQLINVMDPDDIIIGGGLSNYDAIYNDISVAIQKYLFTDVATVSIKKAKFGDSSGVRGAAWLSRS</sequence>
<dbReference type="InterPro" id="IPR049874">
    <property type="entry name" value="ROK_cs"/>
</dbReference>
<dbReference type="PANTHER" id="PTHR18964:SF174">
    <property type="entry name" value="D-ALLOSE KINASE-RELATED"/>
    <property type="match status" value="1"/>
</dbReference>
<dbReference type="InterPro" id="IPR000600">
    <property type="entry name" value="ROK"/>
</dbReference>
<dbReference type="InterPro" id="IPR043129">
    <property type="entry name" value="ATPase_NBD"/>
</dbReference>
<gene>
    <name evidence="2" type="ORF">VIN01S_29280</name>
</gene>
<dbReference type="PANTHER" id="PTHR18964">
    <property type="entry name" value="ROK (REPRESSOR, ORF, KINASE) FAMILY"/>
    <property type="match status" value="1"/>
</dbReference>
<evidence type="ECO:0000313" key="2">
    <source>
        <dbReference type="EMBL" id="GEA52124.1"/>
    </source>
</evidence>
<evidence type="ECO:0000313" key="3">
    <source>
        <dbReference type="Proteomes" id="UP000318717"/>
    </source>
</evidence>